<name>A0A2R4SW70_9ACTN</name>
<dbReference type="Proteomes" id="UP000244201">
    <property type="component" value="Chromosome"/>
</dbReference>
<accession>A0A2R4SW70</accession>
<sequence>MAVQVLTRRISSRPWAVARVLPSSGGLLVLHQEAGVGDLGVQRVEGDHGVGQVERGKEGPKDGDLVGLGVHLALRGDQACAGHRGEQVDLGAVRAAGAAHGLAVHRQRAAGPLGLARCDWRAVGVAGGEPGADRGVQGVAVDALQNPAHRGLGRRGG</sequence>
<keyword evidence="2" id="KW-1185">Reference proteome</keyword>
<gene>
    <name evidence="1" type="ORF">SLUN_01490</name>
</gene>
<evidence type="ECO:0000313" key="2">
    <source>
        <dbReference type="Proteomes" id="UP000244201"/>
    </source>
</evidence>
<proteinExistence type="predicted"/>
<protein>
    <submittedName>
        <fullName evidence="1">Uncharacterized protein</fullName>
    </submittedName>
</protein>
<organism evidence="1 2">
    <name type="scientific">Streptomyces lunaelactis</name>
    <dbReference type="NCBI Taxonomy" id="1535768"/>
    <lineage>
        <taxon>Bacteria</taxon>
        <taxon>Bacillati</taxon>
        <taxon>Actinomycetota</taxon>
        <taxon>Actinomycetes</taxon>
        <taxon>Kitasatosporales</taxon>
        <taxon>Streptomycetaceae</taxon>
        <taxon>Streptomyces</taxon>
    </lineage>
</organism>
<evidence type="ECO:0000313" key="1">
    <source>
        <dbReference type="EMBL" id="AVZ71119.1"/>
    </source>
</evidence>
<reference evidence="1 2" key="1">
    <citation type="submission" date="2018-01" db="EMBL/GenBank/DDBJ databases">
        <title>Complete genome sequence of Streptomyces lunaelactis MM109T, a Ferroverdin A producer isolated from cave moonmilk deposits.</title>
        <authorList>
            <person name="Naome A."/>
            <person name="Martinet L."/>
            <person name="Maciejewska M."/>
            <person name="Anderssen S."/>
            <person name="Adam D."/>
            <person name="Tenconi E."/>
            <person name="Deflandre B."/>
            <person name="Arguelles-Arias A."/>
            <person name="Calusinska M."/>
            <person name="Copieters W."/>
            <person name="Karim L."/>
            <person name="Hanikenne M."/>
            <person name="Baurain D."/>
            <person name="van Wezel G."/>
            <person name="Smargiasso N."/>
            <person name="de Pauw E."/>
            <person name="Delfosse P."/>
            <person name="Rigali S."/>
        </authorList>
    </citation>
    <scope>NUCLEOTIDE SEQUENCE [LARGE SCALE GENOMIC DNA]</scope>
    <source>
        <strain evidence="1 2">MM109</strain>
    </source>
</reference>
<dbReference type="EMBL" id="CP026304">
    <property type="protein sequence ID" value="AVZ71119.1"/>
    <property type="molecule type" value="Genomic_DNA"/>
</dbReference>
<dbReference type="KEGG" id="slk:SLUN_01490"/>
<dbReference type="AlphaFoldDB" id="A0A2R4SW70"/>